<sequence length="56" mass="6447">MADRSNARLNEAIEQHIVQWDGTVHGFCIKNMWENGADYESICEAANIDIEDYEDD</sequence>
<protein>
    <submittedName>
        <fullName evidence="1">Uncharacterized protein</fullName>
    </submittedName>
</protein>
<name>A0A8S5QWY7_9CAUD</name>
<accession>A0A8S5QWY7</accession>
<dbReference type="EMBL" id="BK015755">
    <property type="protein sequence ID" value="DAE23568.1"/>
    <property type="molecule type" value="Genomic_DNA"/>
</dbReference>
<reference evidence="1" key="1">
    <citation type="journal article" date="2021" name="Proc. Natl. Acad. Sci. U.S.A.">
        <title>A Catalog of Tens of Thousands of Viruses from Human Metagenomes Reveals Hidden Associations with Chronic Diseases.</title>
        <authorList>
            <person name="Tisza M.J."/>
            <person name="Buck C.B."/>
        </authorList>
    </citation>
    <scope>NUCLEOTIDE SEQUENCE</scope>
    <source>
        <strain evidence="1">CtyWv1</strain>
    </source>
</reference>
<evidence type="ECO:0000313" key="1">
    <source>
        <dbReference type="EMBL" id="DAE23568.1"/>
    </source>
</evidence>
<proteinExistence type="predicted"/>
<organism evidence="1">
    <name type="scientific">Myoviridae sp. ctyWv1</name>
    <dbReference type="NCBI Taxonomy" id="2826718"/>
    <lineage>
        <taxon>Viruses</taxon>
        <taxon>Duplodnaviria</taxon>
        <taxon>Heunggongvirae</taxon>
        <taxon>Uroviricota</taxon>
        <taxon>Caudoviricetes</taxon>
    </lineage>
</organism>